<accession>F4Q712</accession>
<keyword evidence="2" id="KW-1185">Reference proteome</keyword>
<organism evidence="1 2">
    <name type="scientific">Cavenderia fasciculata</name>
    <name type="common">Slime mold</name>
    <name type="synonym">Dictyostelium fasciculatum</name>
    <dbReference type="NCBI Taxonomy" id="261658"/>
    <lineage>
        <taxon>Eukaryota</taxon>
        <taxon>Amoebozoa</taxon>
        <taxon>Evosea</taxon>
        <taxon>Eumycetozoa</taxon>
        <taxon>Dictyostelia</taxon>
        <taxon>Acytosteliales</taxon>
        <taxon>Cavenderiaceae</taxon>
        <taxon>Cavenderia</taxon>
    </lineage>
</organism>
<evidence type="ECO:0000313" key="2">
    <source>
        <dbReference type="Proteomes" id="UP000007797"/>
    </source>
</evidence>
<evidence type="ECO:0000313" key="1">
    <source>
        <dbReference type="EMBL" id="EGG16194.1"/>
    </source>
</evidence>
<dbReference type="GeneID" id="14868241"/>
<dbReference type="EMBL" id="GL883024">
    <property type="protein sequence ID" value="EGG16194.1"/>
    <property type="molecule type" value="Genomic_DNA"/>
</dbReference>
<sequence length="136" mass="15962">MNELVHYTFQDTKITTLVDHTGFEIHQTIQEFIENIPSTISTIKLKPGSNLLEIFLDHVTLGLLNIKTILIDIHFEMTDLMINSFTRNGYQYHGATFKGATEKRQFTFIQQKNMKLLCKQQDGINWRYTIQQFHLI</sequence>
<dbReference type="Proteomes" id="UP000007797">
    <property type="component" value="Unassembled WGS sequence"/>
</dbReference>
<reference evidence="2" key="1">
    <citation type="journal article" date="2011" name="Genome Res.">
        <title>Phylogeny-wide analysis of social amoeba genomes highlights ancient origins for complex intercellular communication.</title>
        <authorList>
            <person name="Heidel A.J."/>
            <person name="Lawal H.M."/>
            <person name="Felder M."/>
            <person name="Schilde C."/>
            <person name="Helps N.R."/>
            <person name="Tunggal B."/>
            <person name="Rivero F."/>
            <person name="John U."/>
            <person name="Schleicher M."/>
            <person name="Eichinger L."/>
            <person name="Platzer M."/>
            <person name="Noegel A.A."/>
            <person name="Schaap P."/>
            <person name="Gloeckner G."/>
        </authorList>
    </citation>
    <scope>NUCLEOTIDE SEQUENCE [LARGE SCALE GENOMIC DNA]</scope>
    <source>
        <strain evidence="2">SH3</strain>
    </source>
</reference>
<gene>
    <name evidence="1" type="ORF">DFA_09222</name>
</gene>
<dbReference type="RefSeq" id="XP_004354578.1">
    <property type="nucleotide sequence ID" value="XM_004354526.1"/>
</dbReference>
<dbReference type="KEGG" id="dfa:DFA_09222"/>
<name>F4Q712_CACFS</name>
<dbReference type="AlphaFoldDB" id="F4Q712"/>
<protein>
    <submittedName>
        <fullName evidence="1">Uncharacterized protein</fullName>
    </submittedName>
</protein>
<proteinExistence type="predicted"/>